<reference evidence="2 3" key="1">
    <citation type="journal article" date="2011" name="Proc. Natl. Acad. Sci. U.S.A.">
        <title>Genome and transcriptome analyses of the mountain pine beetle-fungal symbiont Grosmannia clavigera, a lodgepole pine pathogen.</title>
        <authorList>
            <person name="DiGuistini S."/>
            <person name="Wang Y."/>
            <person name="Liao N.Y."/>
            <person name="Taylor G."/>
            <person name="Tanguay P."/>
            <person name="Feau N."/>
            <person name="Henrissat B."/>
            <person name="Chan S.K."/>
            <person name="Hesse-Orce U."/>
            <person name="Alamouti S.M."/>
            <person name="Tsui C.K.M."/>
            <person name="Docking R.T."/>
            <person name="Levasseur A."/>
            <person name="Haridas S."/>
            <person name="Robertson G."/>
            <person name="Birol I."/>
            <person name="Holt R.A."/>
            <person name="Marra M.A."/>
            <person name="Hamelin R.C."/>
            <person name="Hirst M."/>
            <person name="Jones S.J.M."/>
            <person name="Bohlmann J."/>
            <person name="Breuil C."/>
        </authorList>
    </citation>
    <scope>NUCLEOTIDE SEQUENCE [LARGE SCALE GENOMIC DNA]</scope>
    <source>
        <strain evidence="3">kw1407 / UAMH 11150</strain>
    </source>
</reference>
<sequence length="300" mass="33494">MNLEKHLPQKWRHSKWLWILLAIIAIIIIIVIVVPLAVLLPRNNRHHKHLSTSVLLPLYIYPTNSSTWSPLYEALTNNPVLNFTIVINPKSGPGSGNIPDDNYVAGVKRLNSFANVRTVGYVRTGYASRNISDVVDEVNIYSGWYTNNSDIAMHGIFFDEAPHQYTADAVDFMVTADAAVKNATGLRGSKTIIHNPGTVPDAEFNVTSPDITVIFEDDFSAWSVKETTVKALYETYSTRSAYSIMVNSLPVMGNNTLSGLLSTLSRFAEHLFVTDLTADYYEAFSDDWLQFTEQMPLGTN</sequence>
<feature type="transmembrane region" description="Helical" evidence="1">
    <location>
        <begin position="16"/>
        <end position="40"/>
    </location>
</feature>
<dbReference type="InterPro" id="IPR021986">
    <property type="entry name" value="Spherulin4"/>
</dbReference>
<dbReference type="OrthoDB" id="5342184at2759"/>
<dbReference type="RefSeq" id="XP_014174396.1">
    <property type="nucleotide sequence ID" value="XM_014318921.1"/>
</dbReference>
<dbReference type="InParanoid" id="F0XBL1"/>
<keyword evidence="3" id="KW-1185">Reference proteome</keyword>
<protein>
    <submittedName>
        <fullName evidence="2">Spherulin 4-like cell surface</fullName>
    </submittedName>
</protein>
<gene>
    <name evidence="2" type="ORF">CMQ_5176</name>
</gene>
<evidence type="ECO:0000313" key="3">
    <source>
        <dbReference type="Proteomes" id="UP000007796"/>
    </source>
</evidence>
<evidence type="ECO:0000256" key="1">
    <source>
        <dbReference type="SAM" id="Phobius"/>
    </source>
</evidence>
<proteinExistence type="predicted"/>
<keyword evidence="1" id="KW-1133">Transmembrane helix</keyword>
<dbReference type="AlphaFoldDB" id="F0XBL1"/>
<dbReference type="eggNOG" id="ENOG502S3WN">
    <property type="taxonomic scope" value="Eukaryota"/>
</dbReference>
<dbReference type="PANTHER" id="PTHR35040">
    <property type="match status" value="1"/>
</dbReference>
<evidence type="ECO:0000313" key="2">
    <source>
        <dbReference type="EMBL" id="EFX04914.1"/>
    </source>
</evidence>
<dbReference type="EMBL" id="GL629756">
    <property type="protein sequence ID" value="EFX04914.1"/>
    <property type="molecule type" value="Genomic_DNA"/>
</dbReference>
<dbReference type="HOGENOM" id="CLU_060605_0_0_1"/>
<keyword evidence="1" id="KW-0472">Membrane</keyword>
<dbReference type="PANTHER" id="PTHR35040:SF9">
    <property type="entry name" value="4-LIKE CELL SURFACE PROTEIN, PUTATIVE (AFU_ORTHOLOGUE AFUA_4G14080)-RELATED"/>
    <property type="match status" value="1"/>
</dbReference>
<dbReference type="GeneID" id="25978469"/>
<accession>F0XBL1</accession>
<organism evidence="3">
    <name type="scientific">Grosmannia clavigera (strain kw1407 / UAMH 11150)</name>
    <name type="common">Blue stain fungus</name>
    <name type="synonym">Graphiocladiella clavigera</name>
    <dbReference type="NCBI Taxonomy" id="655863"/>
    <lineage>
        <taxon>Eukaryota</taxon>
        <taxon>Fungi</taxon>
        <taxon>Dikarya</taxon>
        <taxon>Ascomycota</taxon>
        <taxon>Pezizomycotina</taxon>
        <taxon>Sordariomycetes</taxon>
        <taxon>Sordariomycetidae</taxon>
        <taxon>Ophiostomatales</taxon>
        <taxon>Ophiostomataceae</taxon>
        <taxon>Leptographium</taxon>
    </lineage>
</organism>
<dbReference type="Proteomes" id="UP000007796">
    <property type="component" value="Unassembled WGS sequence"/>
</dbReference>
<keyword evidence="1" id="KW-0812">Transmembrane</keyword>
<dbReference type="Pfam" id="PF12138">
    <property type="entry name" value="Spherulin4"/>
    <property type="match status" value="1"/>
</dbReference>
<name>F0XBL1_GROCL</name>